<dbReference type="CDD" id="cd00090">
    <property type="entry name" value="HTH_ARSR"/>
    <property type="match status" value="1"/>
</dbReference>
<accession>A0A7Y3WRV2</accession>
<dbReference type="GO" id="GO:0003700">
    <property type="term" value="F:DNA-binding transcription factor activity"/>
    <property type="evidence" value="ECO:0007669"/>
    <property type="project" value="InterPro"/>
</dbReference>
<sequence>MKIDISEKWLPVYEALDSSVRIKIINLLSELPLNIKEIASKLELSSAIITMHINKLEKAGIVKGERTKSKGGVQKICSLILDGIIIDFPRKTQKRVEHHEYIVPIGQYTDFEITPTCGLATTEKIIGYFDDTRSFLDSQRVAANILWFTQGFVEYKLPNYLLTTQNPSELEISMEIGSEAPGANKNWPSDISFIINGIKIGEWTSPGDFADVKGKYTPNWWNNDINQYGMLKIIKINEKGSFIDGEKISDVKLADINIRSKQWKLRLEVAADAKHIGGLTVFGSGFGNYDQDLIFRLYYT</sequence>
<proteinExistence type="predicted"/>
<feature type="domain" description="HTH arsR-type" evidence="1">
    <location>
        <begin position="1"/>
        <end position="95"/>
    </location>
</feature>
<dbReference type="PIRSF" id="PIRSF030050">
    <property type="entry name" value="UCP030050_HTH"/>
    <property type="match status" value="1"/>
</dbReference>
<dbReference type="InterPro" id="IPR016943">
    <property type="entry name" value="UCP030050_HTH"/>
</dbReference>
<dbReference type="InterPro" id="IPR001845">
    <property type="entry name" value="HTH_ArsR_DNA-bd_dom"/>
</dbReference>
<name>A0A7Y3WRV2_9CLOT</name>
<dbReference type="EMBL" id="JABEYB010000004">
    <property type="protein sequence ID" value="NNU75511.1"/>
    <property type="molecule type" value="Genomic_DNA"/>
</dbReference>
<dbReference type="InterPro" id="IPR036390">
    <property type="entry name" value="WH_DNA-bd_sf"/>
</dbReference>
<dbReference type="AlphaFoldDB" id="A0A7Y3WRV2"/>
<evidence type="ECO:0000259" key="1">
    <source>
        <dbReference type="PROSITE" id="PS50987"/>
    </source>
</evidence>
<comment type="caution">
    <text evidence="2">The sequence shown here is derived from an EMBL/GenBank/DDBJ whole genome shotgun (WGS) entry which is preliminary data.</text>
</comment>
<gene>
    <name evidence="2" type="ORF">HLQ16_06155</name>
</gene>
<dbReference type="Proteomes" id="UP000531659">
    <property type="component" value="Unassembled WGS sequence"/>
</dbReference>
<dbReference type="Pfam" id="PF01022">
    <property type="entry name" value="HTH_5"/>
    <property type="match status" value="1"/>
</dbReference>
<evidence type="ECO:0000313" key="2">
    <source>
        <dbReference type="EMBL" id="NNU75511.1"/>
    </source>
</evidence>
<dbReference type="SMART" id="SM00418">
    <property type="entry name" value="HTH_ARSR"/>
    <property type="match status" value="1"/>
</dbReference>
<evidence type="ECO:0000313" key="3">
    <source>
        <dbReference type="Proteomes" id="UP000531659"/>
    </source>
</evidence>
<dbReference type="InterPro" id="IPR036388">
    <property type="entry name" value="WH-like_DNA-bd_sf"/>
</dbReference>
<dbReference type="InterPro" id="IPR011991">
    <property type="entry name" value="ArsR-like_HTH"/>
</dbReference>
<dbReference type="RefSeq" id="WP_171296272.1">
    <property type="nucleotide sequence ID" value="NZ_CP087098.1"/>
</dbReference>
<protein>
    <submittedName>
        <fullName evidence="2">ArsR family transcriptional regulator</fullName>
    </submittedName>
</protein>
<dbReference type="SUPFAM" id="SSF46785">
    <property type="entry name" value="Winged helix' DNA-binding domain"/>
    <property type="match status" value="1"/>
</dbReference>
<organism evidence="2 3">
    <name type="scientific">Clostridium estertheticum</name>
    <dbReference type="NCBI Taxonomy" id="238834"/>
    <lineage>
        <taxon>Bacteria</taxon>
        <taxon>Bacillati</taxon>
        <taxon>Bacillota</taxon>
        <taxon>Clostridia</taxon>
        <taxon>Eubacteriales</taxon>
        <taxon>Clostridiaceae</taxon>
        <taxon>Clostridium</taxon>
    </lineage>
</organism>
<reference evidence="2 3" key="1">
    <citation type="submission" date="2020-05" db="EMBL/GenBank/DDBJ databases">
        <title>Complete genome of Clostridium estertheticum subspecies estertheticum, isolated from Vacuum packed lamb meat from New Zealand imported to Switzerland.</title>
        <authorList>
            <person name="Wambui J."/>
            <person name="Stevens M.J.A."/>
            <person name="Stephan R."/>
        </authorList>
    </citation>
    <scope>NUCLEOTIDE SEQUENCE [LARGE SCALE GENOMIC DNA]</scope>
    <source>
        <strain evidence="2 3">CEST001</strain>
    </source>
</reference>
<dbReference type="Gene3D" id="1.10.10.10">
    <property type="entry name" value="Winged helix-like DNA-binding domain superfamily/Winged helix DNA-binding domain"/>
    <property type="match status" value="1"/>
</dbReference>
<dbReference type="PROSITE" id="PS50987">
    <property type="entry name" value="HTH_ARSR_2"/>
    <property type="match status" value="1"/>
</dbReference>